<feature type="transmembrane region" description="Helical" evidence="1">
    <location>
        <begin position="74"/>
        <end position="96"/>
    </location>
</feature>
<gene>
    <name evidence="2" type="ORF">SAMN05443663_107214</name>
</gene>
<keyword evidence="1" id="KW-0812">Transmembrane</keyword>
<evidence type="ECO:0000313" key="3">
    <source>
        <dbReference type="Proteomes" id="UP000184071"/>
    </source>
</evidence>
<sequence length="145" mass="16841">MEKTLAEKLPQSALGNDIINVPKDVTKEAEKEDHLMRPYDPKSHSEYIELKRFEIEQANESLERKLRQENAKKAFIFSSRWAIFIALVILLHGAGASYKFFILSQTEFLFVVGTLTTSIFTFYTLVLRYLFYRKPNAKTAEKKTV</sequence>
<organism evidence="2 3">
    <name type="scientific">Flavobacterium defluvii</name>
    <dbReference type="NCBI Taxonomy" id="370979"/>
    <lineage>
        <taxon>Bacteria</taxon>
        <taxon>Pseudomonadati</taxon>
        <taxon>Bacteroidota</taxon>
        <taxon>Flavobacteriia</taxon>
        <taxon>Flavobacteriales</taxon>
        <taxon>Flavobacteriaceae</taxon>
        <taxon>Flavobacterium</taxon>
    </lineage>
</organism>
<dbReference type="EMBL" id="FQWC01000007">
    <property type="protein sequence ID" value="SHH41790.1"/>
    <property type="molecule type" value="Genomic_DNA"/>
</dbReference>
<evidence type="ECO:0000256" key="1">
    <source>
        <dbReference type="SAM" id="Phobius"/>
    </source>
</evidence>
<dbReference type="RefSeq" id="WP_073417173.1">
    <property type="nucleotide sequence ID" value="NZ_FQWC01000007.1"/>
</dbReference>
<reference evidence="3" key="1">
    <citation type="submission" date="2016-11" db="EMBL/GenBank/DDBJ databases">
        <authorList>
            <person name="Varghese N."/>
            <person name="Submissions S."/>
        </authorList>
    </citation>
    <scope>NUCLEOTIDE SEQUENCE [LARGE SCALE GENOMIC DNA]</scope>
    <source>
        <strain evidence="3">DSM 17963</strain>
    </source>
</reference>
<keyword evidence="3" id="KW-1185">Reference proteome</keyword>
<accession>A0A1M5STI2</accession>
<keyword evidence="1" id="KW-0472">Membrane</keyword>
<feature type="transmembrane region" description="Helical" evidence="1">
    <location>
        <begin position="108"/>
        <end position="131"/>
    </location>
</feature>
<dbReference type="AlphaFoldDB" id="A0A1M5STI2"/>
<keyword evidence="1" id="KW-1133">Transmembrane helix</keyword>
<dbReference type="Proteomes" id="UP000184071">
    <property type="component" value="Unassembled WGS sequence"/>
</dbReference>
<name>A0A1M5STI2_9FLAO</name>
<proteinExistence type="predicted"/>
<dbReference type="OrthoDB" id="1448616at2"/>
<protein>
    <submittedName>
        <fullName evidence="2">Uncharacterized protein</fullName>
    </submittedName>
</protein>
<evidence type="ECO:0000313" key="2">
    <source>
        <dbReference type="EMBL" id="SHH41790.1"/>
    </source>
</evidence>